<feature type="domain" description="HAMP" evidence="7">
    <location>
        <begin position="214"/>
        <end position="267"/>
    </location>
</feature>
<dbReference type="AlphaFoldDB" id="A0A1I4HE30"/>
<dbReference type="CDD" id="cd06225">
    <property type="entry name" value="HAMP"/>
    <property type="match status" value="1"/>
</dbReference>
<dbReference type="PROSITE" id="PS50111">
    <property type="entry name" value="CHEMOTAXIS_TRANSDUC_2"/>
    <property type="match status" value="1"/>
</dbReference>
<keyword evidence="5" id="KW-0812">Transmembrane</keyword>
<comment type="similarity">
    <text evidence="2">Belongs to the methyl-accepting chemotaxis (MCP) protein family.</text>
</comment>
<keyword evidence="1 3" id="KW-0807">Transducer</keyword>
<dbReference type="GO" id="GO:0016020">
    <property type="term" value="C:membrane"/>
    <property type="evidence" value="ECO:0007669"/>
    <property type="project" value="InterPro"/>
</dbReference>
<evidence type="ECO:0000256" key="1">
    <source>
        <dbReference type="ARBA" id="ARBA00023224"/>
    </source>
</evidence>
<evidence type="ECO:0000259" key="6">
    <source>
        <dbReference type="PROSITE" id="PS50111"/>
    </source>
</evidence>
<dbReference type="STRING" id="582667.SAMN05192568_1004196"/>
<dbReference type="SMART" id="SM00283">
    <property type="entry name" value="MA"/>
    <property type="match status" value="1"/>
</dbReference>
<dbReference type="PANTHER" id="PTHR32089:SF112">
    <property type="entry name" value="LYSOZYME-LIKE PROTEIN-RELATED"/>
    <property type="match status" value="1"/>
</dbReference>
<sequence length="565" mass="59329">MLILEKCKIVYKMSFPILIMALVSAGTIYYTLSMLGDITERNHILVDYYVARLEAFAQVRQDFQTAGLMNRNILIGQPERELPEFEKTFRDSVKRTADNIESLAAGSLKQEVRDLLIDIGKITREYYDVLDKSNVLALGKDRATATQLAMVTSREVAKRFEQTSRIYEDRVDARLADGKKATEAAAAQARLVLIGSAAAGLLIALALSAVIIVFGVTRPLGSLVAVLQRMARGEIDATIAEARRGDEIGSVGRAVERIKASVARSAAEEAERKRAVEAAASAERRRARLELAQSFEQAVAGIVEQVASSATELQATARVMTDIAQEAGTQSGAVAVAAEEAAVNVNTVAAATEELGSSIQEIGRQVQGSTDLAQRAVGEADQTAALVAELSAAANRIGDVVQMISAIAAQTNLLALNATIEAARAGEAGRGFAVVASEVKELAGQTAKATEEIAGQIGRIQGVTGEAVGAIGTITNRIREINGVASSIAAAVEQQGAATQEIVRNIAQATAGTKEVTGNIVGVADASEQTGAAAGNVLSAATGLSRQSERLSAEVDRFLATLRAA</sequence>
<evidence type="ECO:0000256" key="2">
    <source>
        <dbReference type="ARBA" id="ARBA00029447"/>
    </source>
</evidence>
<evidence type="ECO:0000313" key="9">
    <source>
        <dbReference type="Proteomes" id="UP000199048"/>
    </source>
</evidence>
<dbReference type="Pfam" id="PF00015">
    <property type="entry name" value="MCPsignal"/>
    <property type="match status" value="1"/>
</dbReference>
<name>A0A1I4HE30_9HYPH</name>
<organism evidence="8 9">
    <name type="scientific">Methylobacterium pseudosasicola</name>
    <dbReference type="NCBI Taxonomy" id="582667"/>
    <lineage>
        <taxon>Bacteria</taxon>
        <taxon>Pseudomonadati</taxon>
        <taxon>Pseudomonadota</taxon>
        <taxon>Alphaproteobacteria</taxon>
        <taxon>Hyphomicrobiales</taxon>
        <taxon>Methylobacteriaceae</taxon>
        <taxon>Methylobacterium</taxon>
    </lineage>
</organism>
<feature type="domain" description="Methyl-accepting transducer" evidence="6">
    <location>
        <begin position="309"/>
        <end position="545"/>
    </location>
</feature>
<dbReference type="Gene3D" id="1.10.287.950">
    <property type="entry name" value="Methyl-accepting chemotaxis protein"/>
    <property type="match status" value="1"/>
</dbReference>
<reference evidence="9" key="1">
    <citation type="submission" date="2016-10" db="EMBL/GenBank/DDBJ databases">
        <authorList>
            <person name="Varghese N."/>
            <person name="Submissions S."/>
        </authorList>
    </citation>
    <scope>NUCLEOTIDE SEQUENCE [LARGE SCALE GENOMIC DNA]</scope>
    <source>
        <strain evidence="9">BL36</strain>
    </source>
</reference>
<dbReference type="GO" id="GO:0007165">
    <property type="term" value="P:signal transduction"/>
    <property type="evidence" value="ECO:0007669"/>
    <property type="project" value="UniProtKB-KW"/>
</dbReference>
<gene>
    <name evidence="8" type="ORF">SAMN05192568_1004196</name>
</gene>
<dbReference type="InterPro" id="IPR003660">
    <property type="entry name" value="HAMP_dom"/>
</dbReference>
<feature type="transmembrane region" description="Helical" evidence="5">
    <location>
        <begin position="13"/>
        <end position="32"/>
    </location>
</feature>
<dbReference type="Gene3D" id="6.10.340.10">
    <property type="match status" value="1"/>
</dbReference>
<dbReference type="Proteomes" id="UP000199048">
    <property type="component" value="Unassembled WGS sequence"/>
</dbReference>
<feature type="coiled-coil region" evidence="4">
    <location>
        <begin position="265"/>
        <end position="292"/>
    </location>
</feature>
<dbReference type="RefSeq" id="WP_092038161.1">
    <property type="nucleotide sequence ID" value="NZ_FOTK01000004.1"/>
</dbReference>
<keyword evidence="5" id="KW-1133">Transmembrane helix</keyword>
<evidence type="ECO:0000256" key="4">
    <source>
        <dbReference type="SAM" id="Coils"/>
    </source>
</evidence>
<dbReference type="PANTHER" id="PTHR32089">
    <property type="entry name" value="METHYL-ACCEPTING CHEMOTAXIS PROTEIN MCPB"/>
    <property type="match status" value="1"/>
</dbReference>
<dbReference type="InterPro" id="IPR004089">
    <property type="entry name" value="MCPsignal_dom"/>
</dbReference>
<evidence type="ECO:0000256" key="3">
    <source>
        <dbReference type="PROSITE-ProRule" id="PRU00284"/>
    </source>
</evidence>
<evidence type="ECO:0000259" key="7">
    <source>
        <dbReference type="PROSITE" id="PS50885"/>
    </source>
</evidence>
<keyword evidence="5" id="KW-0472">Membrane</keyword>
<feature type="transmembrane region" description="Helical" evidence="5">
    <location>
        <begin position="191"/>
        <end position="216"/>
    </location>
</feature>
<dbReference type="Pfam" id="PF00672">
    <property type="entry name" value="HAMP"/>
    <property type="match status" value="1"/>
</dbReference>
<dbReference type="PROSITE" id="PS50885">
    <property type="entry name" value="HAMP"/>
    <property type="match status" value="1"/>
</dbReference>
<keyword evidence="9" id="KW-1185">Reference proteome</keyword>
<protein>
    <submittedName>
        <fullName evidence="8">Methyl-accepting chemotaxis protein</fullName>
    </submittedName>
</protein>
<evidence type="ECO:0000256" key="5">
    <source>
        <dbReference type="SAM" id="Phobius"/>
    </source>
</evidence>
<dbReference type="EMBL" id="FOTK01000004">
    <property type="protein sequence ID" value="SFL40539.1"/>
    <property type="molecule type" value="Genomic_DNA"/>
</dbReference>
<keyword evidence="4" id="KW-0175">Coiled coil</keyword>
<dbReference type="SMART" id="SM00304">
    <property type="entry name" value="HAMP"/>
    <property type="match status" value="1"/>
</dbReference>
<dbReference type="OrthoDB" id="7345856at2"/>
<evidence type="ECO:0000313" key="8">
    <source>
        <dbReference type="EMBL" id="SFL40539.1"/>
    </source>
</evidence>
<dbReference type="SUPFAM" id="SSF58104">
    <property type="entry name" value="Methyl-accepting chemotaxis protein (MCP) signaling domain"/>
    <property type="match status" value="1"/>
</dbReference>
<proteinExistence type="inferred from homology"/>
<accession>A0A1I4HE30</accession>